<keyword evidence="1" id="KW-0812">Transmembrane</keyword>
<evidence type="ECO:0000313" key="3">
    <source>
        <dbReference type="Proteomes" id="UP000252254"/>
    </source>
</evidence>
<feature type="transmembrane region" description="Helical" evidence="1">
    <location>
        <begin position="7"/>
        <end position="30"/>
    </location>
</feature>
<proteinExistence type="predicted"/>
<dbReference type="AlphaFoldDB" id="A0A366EBV7"/>
<comment type="caution">
    <text evidence="2">The sequence shown here is derived from an EMBL/GenBank/DDBJ whole genome shotgun (WGS) entry which is preliminary data.</text>
</comment>
<evidence type="ECO:0000256" key="1">
    <source>
        <dbReference type="SAM" id="Phobius"/>
    </source>
</evidence>
<organism evidence="2 3">
    <name type="scientific">Paraliobacillus ryukyuensis</name>
    <dbReference type="NCBI Taxonomy" id="200904"/>
    <lineage>
        <taxon>Bacteria</taxon>
        <taxon>Bacillati</taxon>
        <taxon>Bacillota</taxon>
        <taxon>Bacilli</taxon>
        <taxon>Bacillales</taxon>
        <taxon>Bacillaceae</taxon>
        <taxon>Paraliobacillus</taxon>
    </lineage>
</organism>
<dbReference type="Proteomes" id="UP000252254">
    <property type="component" value="Unassembled WGS sequence"/>
</dbReference>
<keyword evidence="3" id="KW-1185">Reference proteome</keyword>
<reference evidence="2 3" key="1">
    <citation type="submission" date="2018-06" db="EMBL/GenBank/DDBJ databases">
        <title>Genomic Encyclopedia of Type Strains, Phase IV (KMG-IV): sequencing the most valuable type-strain genomes for metagenomic binning, comparative biology and taxonomic classification.</title>
        <authorList>
            <person name="Goeker M."/>
        </authorList>
    </citation>
    <scope>NUCLEOTIDE SEQUENCE [LARGE SCALE GENOMIC DNA]</scope>
    <source>
        <strain evidence="2 3">DSM 15140</strain>
    </source>
</reference>
<protein>
    <submittedName>
        <fullName evidence="2">Uncharacterized protein</fullName>
    </submittedName>
</protein>
<keyword evidence="1" id="KW-0472">Membrane</keyword>
<name>A0A366EBV7_9BACI</name>
<accession>A0A366EBV7</accession>
<gene>
    <name evidence="2" type="ORF">DES48_103183</name>
</gene>
<dbReference type="RefSeq" id="WP_281269228.1">
    <property type="nucleotide sequence ID" value="NZ_BAABQN010000004.1"/>
</dbReference>
<sequence>MRNVVGIMIVVILRMLMMGDLTATVIQYYVNALRKPVFGTTK</sequence>
<keyword evidence="1" id="KW-1133">Transmembrane helix</keyword>
<evidence type="ECO:0000313" key="2">
    <source>
        <dbReference type="EMBL" id="RBO99856.1"/>
    </source>
</evidence>
<dbReference type="EMBL" id="QNRI01000003">
    <property type="protein sequence ID" value="RBO99856.1"/>
    <property type="molecule type" value="Genomic_DNA"/>
</dbReference>